<proteinExistence type="predicted"/>
<name>A0A418YEN4_9GAMM</name>
<dbReference type="Gene3D" id="3.90.190.10">
    <property type="entry name" value="Protein tyrosine phosphatase superfamily"/>
    <property type="match status" value="1"/>
</dbReference>
<keyword evidence="1" id="KW-0812">Transmembrane</keyword>
<dbReference type="RefSeq" id="WP_119910769.1">
    <property type="nucleotide sequence ID" value="NZ_QZCH01000012.1"/>
</dbReference>
<sequence length="469" mass="52597">MARDTVPPLVSSQQPVLWGRGLAWLALLAPLFFISYNYANQYAASLPHVPSVAFSWEAFMPLLPWTIVPYWSIDLLYGLAFMLPRHAKAVDTLGLRLLTAQLICIACFMLWPLHFSFTRPELDGVFGAMFDALMGFDKPYNQAPSLHITLMVVLWACYGRYLTGWWRWLVHAWFALIGLSVLTTWQHHFIDVPTGLLAGLLCLWCWPSHGACPARKSRQAQVLFANKRRKMAACYGVGAILVLAFMAGAIGLQYYSSLLLLWPSLALLIVALNYLYCGADGFQKGADGEQSLAAYWLLLPYRVGAWINSRLWTKHQDPSNHILANIYLGRRPSVMELSNFQGVLDLCAEFPASRNARKMAPYYASFPLLDLVPLSAMQCWQVGNTLRQLKQQQPGNLLVFCALGYSRSATAVMAWLLIDGKVNSVEQALALVQQGRPQVVIKPAQLAQLNLMCQLAEFNGRKCHDNPEQ</sequence>
<reference evidence="3 4" key="1">
    <citation type="submission" date="2018-09" db="EMBL/GenBank/DDBJ databases">
        <authorList>
            <person name="Wang F."/>
        </authorList>
    </citation>
    <scope>NUCLEOTIDE SEQUENCE [LARGE SCALE GENOMIC DNA]</scope>
    <source>
        <strain evidence="3 4">PLHSC7-2</strain>
    </source>
</reference>
<dbReference type="InterPro" id="IPR020422">
    <property type="entry name" value="TYR_PHOSPHATASE_DUAL_dom"/>
</dbReference>
<dbReference type="OrthoDB" id="142078at2"/>
<keyword evidence="4" id="KW-1185">Reference proteome</keyword>
<protein>
    <submittedName>
        <fullName evidence="3">Phosphatase PAP2 family protein</fullName>
    </submittedName>
</protein>
<feature type="transmembrane region" description="Helical" evidence="1">
    <location>
        <begin position="258"/>
        <end position="276"/>
    </location>
</feature>
<feature type="transmembrane region" description="Helical" evidence="1">
    <location>
        <begin position="93"/>
        <end position="113"/>
    </location>
</feature>
<organism evidence="3 4">
    <name type="scientific">Motilimonas pumila</name>
    <dbReference type="NCBI Taxonomy" id="2303987"/>
    <lineage>
        <taxon>Bacteria</taxon>
        <taxon>Pseudomonadati</taxon>
        <taxon>Pseudomonadota</taxon>
        <taxon>Gammaproteobacteria</taxon>
        <taxon>Alteromonadales</taxon>
        <taxon>Alteromonadales genera incertae sedis</taxon>
        <taxon>Motilimonas</taxon>
    </lineage>
</organism>
<feature type="transmembrane region" description="Helical" evidence="1">
    <location>
        <begin position="397"/>
        <end position="418"/>
    </location>
</feature>
<comment type="caution">
    <text evidence="3">The sequence shown here is derived from an EMBL/GenBank/DDBJ whole genome shotgun (WGS) entry which is preliminary data.</text>
</comment>
<feature type="transmembrane region" description="Helical" evidence="1">
    <location>
        <begin position="21"/>
        <end position="39"/>
    </location>
</feature>
<feature type="transmembrane region" description="Helical" evidence="1">
    <location>
        <begin position="192"/>
        <end position="212"/>
    </location>
</feature>
<dbReference type="Pfam" id="PF00782">
    <property type="entry name" value="DSPc"/>
    <property type="match status" value="1"/>
</dbReference>
<accession>A0A418YEN4</accession>
<dbReference type="EMBL" id="QZCH01000012">
    <property type="protein sequence ID" value="RJG47616.1"/>
    <property type="molecule type" value="Genomic_DNA"/>
</dbReference>
<feature type="transmembrane region" description="Helical" evidence="1">
    <location>
        <begin position="143"/>
        <end position="161"/>
    </location>
</feature>
<keyword evidence="1" id="KW-0472">Membrane</keyword>
<keyword evidence="1" id="KW-1133">Transmembrane helix</keyword>
<feature type="transmembrane region" description="Helical" evidence="1">
    <location>
        <begin position="232"/>
        <end position="252"/>
    </location>
</feature>
<dbReference type="Proteomes" id="UP000283255">
    <property type="component" value="Unassembled WGS sequence"/>
</dbReference>
<dbReference type="PANTHER" id="PTHR47216">
    <property type="match status" value="1"/>
</dbReference>
<feature type="domain" description="Tyrosine specific protein phosphatases" evidence="2">
    <location>
        <begin position="383"/>
        <end position="447"/>
    </location>
</feature>
<evidence type="ECO:0000313" key="4">
    <source>
        <dbReference type="Proteomes" id="UP000283255"/>
    </source>
</evidence>
<dbReference type="AlphaFoldDB" id="A0A418YEN4"/>
<feature type="transmembrane region" description="Helical" evidence="1">
    <location>
        <begin position="59"/>
        <end position="81"/>
    </location>
</feature>
<dbReference type="SUPFAM" id="SSF52799">
    <property type="entry name" value="(Phosphotyrosine protein) phosphatases II"/>
    <property type="match status" value="1"/>
</dbReference>
<gene>
    <name evidence="3" type="ORF">D1Z90_10805</name>
</gene>
<reference evidence="3 4" key="2">
    <citation type="submission" date="2019-01" db="EMBL/GenBank/DDBJ databases">
        <title>Motilimonas pumilus sp. nov., isolated from the gut of sea cucumber (Apostichopus japonicus).</title>
        <authorList>
            <person name="Wang F.-Q."/>
            <person name="Ren L.-H."/>
            <person name="Lin Y.-W."/>
            <person name="Sun G.-H."/>
            <person name="Du Z.-J."/>
            <person name="Zhao J.-X."/>
            <person name="Liu X.-J."/>
            <person name="Liu L.-J."/>
        </authorList>
    </citation>
    <scope>NUCLEOTIDE SEQUENCE [LARGE SCALE GENOMIC DNA]</scope>
    <source>
        <strain evidence="3 4">PLHSC7-2</strain>
    </source>
</reference>
<feature type="transmembrane region" description="Helical" evidence="1">
    <location>
        <begin position="168"/>
        <end position="186"/>
    </location>
</feature>
<dbReference type="InterPro" id="IPR029021">
    <property type="entry name" value="Prot-tyrosine_phosphatase-like"/>
</dbReference>
<dbReference type="PROSITE" id="PS50056">
    <property type="entry name" value="TYR_PHOSPHATASE_2"/>
    <property type="match status" value="1"/>
</dbReference>
<evidence type="ECO:0000259" key="2">
    <source>
        <dbReference type="PROSITE" id="PS50056"/>
    </source>
</evidence>
<evidence type="ECO:0000256" key="1">
    <source>
        <dbReference type="SAM" id="Phobius"/>
    </source>
</evidence>
<dbReference type="InterPro" id="IPR000387">
    <property type="entry name" value="Tyr_Pase_dom"/>
</dbReference>
<dbReference type="CDD" id="cd03386">
    <property type="entry name" value="PAP2_Aur1_like"/>
    <property type="match status" value="1"/>
</dbReference>
<dbReference type="PANTHER" id="PTHR47216:SF4">
    <property type="entry name" value="OS01G0859400 PROTEIN"/>
    <property type="match status" value="1"/>
</dbReference>
<evidence type="ECO:0000313" key="3">
    <source>
        <dbReference type="EMBL" id="RJG47616.1"/>
    </source>
</evidence>
<dbReference type="InterPro" id="IPR000340">
    <property type="entry name" value="Dual-sp_phosphatase_cat-dom"/>
</dbReference>
<dbReference type="SMART" id="SM00195">
    <property type="entry name" value="DSPc"/>
    <property type="match status" value="1"/>
</dbReference>